<dbReference type="Proteomes" id="UP000290848">
    <property type="component" value="Unassembled WGS sequence"/>
</dbReference>
<evidence type="ECO:0000256" key="3">
    <source>
        <dbReference type="ARBA" id="ARBA00023110"/>
    </source>
</evidence>
<gene>
    <name evidence="8" type="ORF">EKH83_12650</name>
</gene>
<feature type="domain" description="PPIase FKBP-type" evidence="7">
    <location>
        <begin position="205"/>
        <end position="286"/>
    </location>
</feature>
<keyword evidence="3 5" id="KW-0697">Rotamase</keyword>
<dbReference type="SUPFAM" id="SSF54534">
    <property type="entry name" value="FKBP-like"/>
    <property type="match status" value="2"/>
</dbReference>
<dbReference type="Pfam" id="PF00254">
    <property type="entry name" value="FKBP_C"/>
    <property type="match status" value="1"/>
</dbReference>
<evidence type="ECO:0000256" key="2">
    <source>
        <dbReference type="ARBA" id="ARBA00006577"/>
    </source>
</evidence>
<dbReference type="EMBL" id="RXOC01000007">
    <property type="protein sequence ID" value="RXF69519.1"/>
    <property type="molecule type" value="Genomic_DNA"/>
</dbReference>
<evidence type="ECO:0000256" key="6">
    <source>
        <dbReference type="RuleBase" id="RU003915"/>
    </source>
</evidence>
<organism evidence="8 9">
    <name type="scientific">Arcticibacter tournemirensis</name>
    <dbReference type="NCBI Taxonomy" id="699437"/>
    <lineage>
        <taxon>Bacteria</taxon>
        <taxon>Pseudomonadati</taxon>
        <taxon>Bacteroidota</taxon>
        <taxon>Sphingobacteriia</taxon>
        <taxon>Sphingobacteriales</taxon>
        <taxon>Sphingobacteriaceae</taxon>
        <taxon>Arcticibacter</taxon>
    </lineage>
</organism>
<comment type="catalytic activity">
    <reaction evidence="1 5 6">
        <text>[protein]-peptidylproline (omega=180) = [protein]-peptidylproline (omega=0)</text>
        <dbReference type="Rhea" id="RHEA:16237"/>
        <dbReference type="Rhea" id="RHEA-COMP:10747"/>
        <dbReference type="Rhea" id="RHEA-COMP:10748"/>
        <dbReference type="ChEBI" id="CHEBI:83833"/>
        <dbReference type="ChEBI" id="CHEBI:83834"/>
        <dbReference type="EC" id="5.2.1.8"/>
    </reaction>
</comment>
<dbReference type="PANTHER" id="PTHR43811:SF19">
    <property type="entry name" value="39 KDA FK506-BINDING NUCLEAR PROTEIN"/>
    <property type="match status" value="1"/>
</dbReference>
<protein>
    <recommendedName>
        <fullName evidence="6">Peptidyl-prolyl cis-trans isomerase</fullName>
        <ecNumber evidence="6">5.2.1.8</ecNumber>
    </recommendedName>
</protein>
<comment type="caution">
    <text evidence="8">The sequence shown here is derived from an EMBL/GenBank/DDBJ whole genome shotgun (WGS) entry which is preliminary data.</text>
</comment>
<dbReference type="EC" id="5.2.1.8" evidence="6"/>
<sequence>MKVITYKWSLVMFLLIAVMAGCKKEYESIEVEDERNIQEYIQKNGLNMQVYDTTGIYYQVTKTGTGSPIDYTQQLPVVYTVKSLDGAYSSQDTIINHYANYFGYYSPASLRDLMKEVLKNQGGSIRIILPSRKAYGRGGNTSLGIPGNASLDFTVSILEKSKLPAYEDQMIKKYLGTDLPNYTKSEDGIYYKISEAGTGKEIRTDSTVTVNYSGSFMNGTVFDSYDGYSSQVDGFINAWKKILPLLKEGGSVKFVTPSSSAYGLQGSSSIPAFSPLGFDVKVTKVGQ</sequence>
<evidence type="ECO:0000256" key="4">
    <source>
        <dbReference type="ARBA" id="ARBA00023235"/>
    </source>
</evidence>
<comment type="similarity">
    <text evidence="2 6">Belongs to the FKBP-type PPIase family.</text>
</comment>
<dbReference type="Gene3D" id="3.10.50.40">
    <property type="match status" value="2"/>
</dbReference>
<dbReference type="GO" id="GO:0003755">
    <property type="term" value="F:peptidyl-prolyl cis-trans isomerase activity"/>
    <property type="evidence" value="ECO:0007669"/>
    <property type="project" value="UniProtKB-UniRule"/>
</dbReference>
<evidence type="ECO:0000256" key="1">
    <source>
        <dbReference type="ARBA" id="ARBA00000971"/>
    </source>
</evidence>
<name>A0A4Q0M9R6_9SPHI</name>
<dbReference type="InterPro" id="IPR001179">
    <property type="entry name" value="PPIase_FKBP_dom"/>
</dbReference>
<accession>A0A4Q0M9R6</accession>
<dbReference type="PROSITE" id="PS50059">
    <property type="entry name" value="FKBP_PPIASE"/>
    <property type="match status" value="1"/>
</dbReference>
<evidence type="ECO:0000313" key="8">
    <source>
        <dbReference type="EMBL" id="RXF69519.1"/>
    </source>
</evidence>
<reference evidence="8 9" key="1">
    <citation type="submission" date="2018-12" db="EMBL/GenBank/DDBJ databases">
        <title>The Draft Genome Sequence of the Soil Bacterium Pedobacter tournemirensis R1.</title>
        <authorList>
            <person name="He J."/>
        </authorList>
    </citation>
    <scope>NUCLEOTIDE SEQUENCE [LARGE SCALE GENOMIC DNA]</scope>
    <source>
        <strain evidence="8 9">R1</strain>
    </source>
</reference>
<evidence type="ECO:0000256" key="5">
    <source>
        <dbReference type="PROSITE-ProRule" id="PRU00277"/>
    </source>
</evidence>
<keyword evidence="4 5" id="KW-0413">Isomerase</keyword>
<evidence type="ECO:0000259" key="7">
    <source>
        <dbReference type="PROSITE" id="PS50059"/>
    </source>
</evidence>
<dbReference type="RefSeq" id="WP_128769791.1">
    <property type="nucleotide sequence ID" value="NZ_RXOC01000007.1"/>
</dbReference>
<evidence type="ECO:0000313" key="9">
    <source>
        <dbReference type="Proteomes" id="UP000290848"/>
    </source>
</evidence>
<proteinExistence type="inferred from homology"/>
<dbReference type="InterPro" id="IPR046357">
    <property type="entry name" value="PPIase_dom_sf"/>
</dbReference>
<dbReference type="AlphaFoldDB" id="A0A4Q0M9R6"/>
<dbReference type="PROSITE" id="PS51257">
    <property type="entry name" value="PROKAR_LIPOPROTEIN"/>
    <property type="match status" value="1"/>
</dbReference>
<dbReference type="PANTHER" id="PTHR43811">
    <property type="entry name" value="FKBP-TYPE PEPTIDYL-PROLYL CIS-TRANS ISOMERASE FKPA"/>
    <property type="match status" value="1"/>
</dbReference>